<dbReference type="Proteomes" id="UP000295668">
    <property type="component" value="Unassembled WGS sequence"/>
</dbReference>
<reference evidence="1 2" key="1">
    <citation type="submission" date="2019-02" db="EMBL/GenBank/DDBJ databases">
        <title>Pedobacter sp. nov., a novel speices isolated from soil of pinguins habitat in Antarcitica.</title>
        <authorList>
            <person name="He R.-H."/>
        </authorList>
    </citation>
    <scope>NUCLEOTIDE SEQUENCE [LARGE SCALE GENOMIC DNA]</scope>
    <source>
        <strain evidence="1 2">E01020</strain>
    </source>
</reference>
<comment type="caution">
    <text evidence="1">The sequence shown here is derived from an EMBL/GenBank/DDBJ whole genome shotgun (WGS) entry which is preliminary data.</text>
</comment>
<evidence type="ECO:0000313" key="1">
    <source>
        <dbReference type="EMBL" id="TDG35888.1"/>
    </source>
</evidence>
<gene>
    <name evidence="1" type="ORF">EZJ43_11070</name>
</gene>
<sequence length="82" mass="9480">MEKGLVTKNVRVNMAKQSEQIEKDNFKMIIQFKKKYTFVPTVPVMLLVRSAHGSFFLDNNFNNDNTPPMPLYEAHLGGFLFL</sequence>
<name>A0A4R5MK11_9SPHI</name>
<dbReference type="EMBL" id="SJCY01000007">
    <property type="protein sequence ID" value="TDG35888.1"/>
    <property type="molecule type" value="Genomic_DNA"/>
</dbReference>
<proteinExistence type="predicted"/>
<protein>
    <submittedName>
        <fullName evidence="1">Uncharacterized protein</fullName>
    </submittedName>
</protein>
<evidence type="ECO:0000313" key="2">
    <source>
        <dbReference type="Proteomes" id="UP000295668"/>
    </source>
</evidence>
<dbReference type="RefSeq" id="WP_133262779.1">
    <property type="nucleotide sequence ID" value="NZ_SJCY01000007.1"/>
</dbReference>
<keyword evidence="2" id="KW-1185">Reference proteome</keyword>
<dbReference type="AlphaFoldDB" id="A0A4R5MK11"/>
<organism evidence="1 2">
    <name type="scientific">Pedobacter changchengzhani</name>
    <dbReference type="NCBI Taxonomy" id="2529274"/>
    <lineage>
        <taxon>Bacteria</taxon>
        <taxon>Pseudomonadati</taxon>
        <taxon>Bacteroidota</taxon>
        <taxon>Sphingobacteriia</taxon>
        <taxon>Sphingobacteriales</taxon>
        <taxon>Sphingobacteriaceae</taxon>
        <taxon>Pedobacter</taxon>
    </lineage>
</organism>
<accession>A0A4R5MK11</accession>